<evidence type="ECO:0000259" key="17">
    <source>
        <dbReference type="Pfam" id="PF00742"/>
    </source>
</evidence>
<evidence type="ECO:0000256" key="6">
    <source>
        <dbReference type="ARBA" id="ARBA00022605"/>
    </source>
</evidence>
<keyword evidence="6 13" id="KW-0028">Amino-acid biosynthesis</keyword>
<evidence type="ECO:0000256" key="12">
    <source>
        <dbReference type="ARBA" id="ARBA00049031"/>
    </source>
</evidence>
<dbReference type="GO" id="GO:0009088">
    <property type="term" value="P:threonine biosynthetic process"/>
    <property type="evidence" value="ECO:0007669"/>
    <property type="project" value="UniProtKB-UniPathway"/>
</dbReference>
<dbReference type="PANTHER" id="PTHR43070">
    <property type="match status" value="1"/>
</dbReference>
<evidence type="ECO:0000259" key="18">
    <source>
        <dbReference type="Pfam" id="PF03447"/>
    </source>
</evidence>
<evidence type="ECO:0000313" key="19">
    <source>
        <dbReference type="EMBL" id="NZA28303.1"/>
    </source>
</evidence>
<dbReference type="UniPathway" id="UPA00051">
    <property type="reaction ID" value="UER00465"/>
</dbReference>
<feature type="binding site" evidence="15">
    <location>
        <position position="109"/>
    </location>
    <ligand>
        <name>NADPH</name>
        <dbReference type="ChEBI" id="CHEBI:57783"/>
    </ligand>
</feature>
<gene>
    <name evidence="19" type="ORF">H0E84_18160</name>
</gene>
<dbReference type="SUPFAM" id="SSF55347">
    <property type="entry name" value="Glyceraldehyde-3-phosphate dehydrogenase-like, C-terminal domain"/>
    <property type="match status" value="1"/>
</dbReference>
<keyword evidence="7 13" id="KW-0791">Threonine biosynthesis</keyword>
<dbReference type="InterPro" id="IPR019811">
    <property type="entry name" value="HDH_CS"/>
</dbReference>
<reference evidence="19 20" key="1">
    <citation type="submission" date="2020-07" db="EMBL/GenBank/DDBJ databases">
        <title>Luteimonas sp. SJ-92.</title>
        <authorList>
            <person name="Huang X.-X."/>
            <person name="Xu L."/>
            <person name="Sun J.-Q."/>
        </authorList>
    </citation>
    <scope>NUCLEOTIDE SEQUENCE [LARGE SCALE GENOMIC DNA]</scope>
    <source>
        <strain evidence="19 20">SJ-92</strain>
    </source>
</reference>
<dbReference type="FunFam" id="3.30.360.10:FF:000006">
    <property type="entry name" value="Bifunctional aspartokinase/homoserine dehydrogenase"/>
    <property type="match status" value="1"/>
</dbReference>
<name>A0A853JFY7_9GAMM</name>
<dbReference type="Pfam" id="PF03447">
    <property type="entry name" value="NAD_binding_3"/>
    <property type="match status" value="1"/>
</dbReference>
<evidence type="ECO:0000256" key="4">
    <source>
        <dbReference type="ARBA" id="ARBA00006753"/>
    </source>
</evidence>
<evidence type="ECO:0000256" key="16">
    <source>
        <dbReference type="RuleBase" id="RU004171"/>
    </source>
</evidence>
<evidence type="ECO:0000256" key="15">
    <source>
        <dbReference type="PIRSR" id="PIRSR036497-2"/>
    </source>
</evidence>
<protein>
    <recommendedName>
        <fullName evidence="5 13">Homoserine dehydrogenase</fullName>
        <shortName evidence="13">HDH</shortName>
        <ecNumber evidence="5 13">1.1.1.3</ecNumber>
    </recommendedName>
</protein>
<dbReference type="InterPro" id="IPR005106">
    <property type="entry name" value="Asp/hSer_DH_NAD-bd"/>
</dbReference>
<feature type="binding site" evidence="15">
    <location>
        <position position="133"/>
    </location>
    <ligand>
        <name>NADPH</name>
        <dbReference type="ChEBI" id="CHEBI:57783"/>
    </ligand>
</feature>
<feature type="binding site" evidence="15">
    <location>
        <begin position="32"/>
        <end position="37"/>
    </location>
    <ligand>
        <name>NADP(+)</name>
        <dbReference type="ChEBI" id="CHEBI:58349"/>
    </ligand>
</feature>
<dbReference type="InterPro" id="IPR001342">
    <property type="entry name" value="HDH_cat"/>
</dbReference>
<dbReference type="PROSITE" id="PS01042">
    <property type="entry name" value="HOMOSER_DHGENASE"/>
    <property type="match status" value="1"/>
</dbReference>
<comment type="caution">
    <text evidence="19">The sequence shown here is derived from an EMBL/GenBank/DDBJ whole genome shotgun (WGS) entry which is preliminary data.</text>
</comment>
<dbReference type="Gene3D" id="3.40.50.720">
    <property type="entry name" value="NAD(P)-binding Rossmann-like Domain"/>
    <property type="match status" value="1"/>
</dbReference>
<dbReference type="InterPro" id="IPR022697">
    <property type="entry name" value="HDH_short"/>
</dbReference>
<dbReference type="SUPFAM" id="SSF51735">
    <property type="entry name" value="NAD(P)-binding Rossmann-fold domains"/>
    <property type="match status" value="1"/>
</dbReference>
<evidence type="ECO:0000256" key="8">
    <source>
        <dbReference type="ARBA" id="ARBA00022857"/>
    </source>
</evidence>
<comment type="similarity">
    <text evidence="4 13 16">Belongs to the homoserine dehydrogenase family.</text>
</comment>
<dbReference type="Proteomes" id="UP000578091">
    <property type="component" value="Unassembled WGS sequence"/>
</dbReference>
<evidence type="ECO:0000256" key="11">
    <source>
        <dbReference type="ARBA" id="ARBA00048841"/>
    </source>
</evidence>
<evidence type="ECO:0000256" key="7">
    <source>
        <dbReference type="ARBA" id="ARBA00022697"/>
    </source>
</evidence>
<dbReference type="GO" id="GO:0009089">
    <property type="term" value="P:lysine biosynthetic process via diaminopimelate"/>
    <property type="evidence" value="ECO:0007669"/>
    <property type="project" value="UniProtKB-ARBA"/>
</dbReference>
<accession>A0A853JFY7</accession>
<dbReference type="Pfam" id="PF00742">
    <property type="entry name" value="Homoserine_dh"/>
    <property type="match status" value="1"/>
</dbReference>
<keyword evidence="20" id="KW-1185">Reference proteome</keyword>
<evidence type="ECO:0000256" key="1">
    <source>
        <dbReference type="ARBA" id="ARBA00001920"/>
    </source>
</evidence>
<dbReference type="GO" id="GO:0004412">
    <property type="term" value="F:homoserine dehydrogenase activity"/>
    <property type="evidence" value="ECO:0007669"/>
    <property type="project" value="UniProtKB-EC"/>
</dbReference>
<evidence type="ECO:0000256" key="3">
    <source>
        <dbReference type="ARBA" id="ARBA00005062"/>
    </source>
</evidence>
<dbReference type="Gene3D" id="3.30.360.10">
    <property type="entry name" value="Dihydrodipicolinate Reductase, domain 2"/>
    <property type="match status" value="1"/>
</dbReference>
<comment type="catalytic activity">
    <reaction evidence="12">
        <text>L-homoserine + NAD(+) = L-aspartate 4-semialdehyde + NADH + H(+)</text>
        <dbReference type="Rhea" id="RHEA:15757"/>
        <dbReference type="ChEBI" id="CHEBI:15378"/>
        <dbReference type="ChEBI" id="CHEBI:57476"/>
        <dbReference type="ChEBI" id="CHEBI:57540"/>
        <dbReference type="ChEBI" id="CHEBI:57945"/>
        <dbReference type="ChEBI" id="CHEBI:537519"/>
        <dbReference type="EC" id="1.1.1.3"/>
    </reaction>
    <physiologicalReaction direction="right-to-left" evidence="12">
        <dbReference type="Rhea" id="RHEA:15759"/>
    </physiologicalReaction>
</comment>
<evidence type="ECO:0000256" key="2">
    <source>
        <dbReference type="ARBA" id="ARBA00005056"/>
    </source>
</evidence>
<evidence type="ECO:0000256" key="5">
    <source>
        <dbReference type="ARBA" id="ARBA00013213"/>
    </source>
</evidence>
<feature type="domain" description="Aspartate/homoserine dehydrogenase NAD-binding" evidence="18">
    <location>
        <begin position="32"/>
        <end position="156"/>
    </location>
</feature>
<dbReference type="InterPro" id="IPR036291">
    <property type="entry name" value="NAD(P)-bd_dom_sf"/>
</dbReference>
<comment type="pathway">
    <text evidence="3">Amino-acid biosynthesis; L-methionine biosynthesis via de novo pathway; L-homoserine from L-aspartate: step 3/3.</text>
</comment>
<evidence type="ECO:0000256" key="10">
    <source>
        <dbReference type="ARBA" id="ARBA00023167"/>
    </source>
</evidence>
<feature type="domain" description="Homoserine dehydrogenase catalytic" evidence="17">
    <location>
        <begin position="168"/>
        <end position="363"/>
    </location>
</feature>
<evidence type="ECO:0000256" key="9">
    <source>
        <dbReference type="ARBA" id="ARBA00023002"/>
    </source>
</evidence>
<dbReference type="EMBL" id="JACCKA010000091">
    <property type="protein sequence ID" value="NZA28303.1"/>
    <property type="molecule type" value="Genomic_DNA"/>
</dbReference>
<comment type="catalytic activity">
    <reaction evidence="11">
        <text>L-homoserine + NADP(+) = L-aspartate 4-semialdehyde + NADPH + H(+)</text>
        <dbReference type="Rhea" id="RHEA:15761"/>
        <dbReference type="ChEBI" id="CHEBI:15378"/>
        <dbReference type="ChEBI" id="CHEBI:57476"/>
        <dbReference type="ChEBI" id="CHEBI:57783"/>
        <dbReference type="ChEBI" id="CHEBI:58349"/>
        <dbReference type="ChEBI" id="CHEBI:537519"/>
        <dbReference type="EC" id="1.1.1.3"/>
    </reaction>
    <physiologicalReaction direction="right-to-left" evidence="11">
        <dbReference type="Rhea" id="RHEA:15763"/>
    </physiologicalReaction>
</comment>
<dbReference type="AlphaFoldDB" id="A0A853JFY7"/>
<comment type="cofactor">
    <cofactor evidence="1">
        <name>a metal cation</name>
        <dbReference type="ChEBI" id="CHEBI:25213"/>
    </cofactor>
</comment>
<dbReference type="InterPro" id="IPR011147">
    <property type="entry name" value="Bifunc_Aspkin/hSer_DH"/>
</dbReference>
<dbReference type="PIRSF" id="PIRSF036497">
    <property type="entry name" value="HDH_short"/>
    <property type="match status" value="1"/>
</dbReference>
<feature type="active site" description="Proton donor" evidence="14">
    <location>
        <position position="236"/>
    </location>
</feature>
<dbReference type="PANTHER" id="PTHR43070:SF5">
    <property type="entry name" value="HOMOSERINE DEHYDROGENASE"/>
    <property type="match status" value="1"/>
</dbReference>
<dbReference type="UniPathway" id="UPA00050">
    <property type="reaction ID" value="UER00063"/>
</dbReference>
<keyword evidence="10 13" id="KW-0486">Methionine biosynthesis</keyword>
<dbReference type="GO" id="GO:0050661">
    <property type="term" value="F:NADP binding"/>
    <property type="evidence" value="ECO:0007669"/>
    <property type="project" value="InterPro"/>
</dbReference>
<sequence length="370" mass="38508">MSTVLRLPAASLAKAAPTPRAAPAGPRLALLGTGTVGKAFVARCERLRGQGVTVPAFAWLSNSRALVAGDEDPCGAVERARAAPAREGAWPPWVENESLRCGDVVVDATASESVAGWHSEWLARGIHVVTANKLGNGGELARAQAIAAARGERGARYGDAATVGAGLPLLRSIRELVAGGDRILAVEGILSGSLAWLFDRYDDSRPFSDLVREARASGYTEPDPRLDLSGEDVRRKLLILARAAGLPLEAHAVRGDSLLPPALAAASVGAADALLPSLDAPLRERFRLAHRQGARLRFVARFDEAGAELGLRALPVAHPLCAGGGTDNLVAITSCRYRDQPLVIRGPGAGAEVTAAALLDDVLQVARAAA</sequence>
<dbReference type="GO" id="GO:0009090">
    <property type="term" value="P:homoserine biosynthetic process"/>
    <property type="evidence" value="ECO:0007669"/>
    <property type="project" value="UniProtKB-ARBA"/>
</dbReference>
<keyword evidence="8 13" id="KW-0521">NADP</keyword>
<evidence type="ECO:0000256" key="14">
    <source>
        <dbReference type="PIRSR" id="PIRSR036497-1"/>
    </source>
</evidence>
<feature type="binding site" evidence="15">
    <location>
        <position position="221"/>
    </location>
    <ligand>
        <name>L-homoserine</name>
        <dbReference type="ChEBI" id="CHEBI:57476"/>
    </ligand>
</feature>
<evidence type="ECO:0000313" key="20">
    <source>
        <dbReference type="Proteomes" id="UP000578091"/>
    </source>
</evidence>
<dbReference type="GO" id="GO:0009086">
    <property type="term" value="P:methionine biosynthetic process"/>
    <property type="evidence" value="ECO:0007669"/>
    <property type="project" value="UniProtKB-KW"/>
</dbReference>
<dbReference type="EC" id="1.1.1.3" evidence="5 13"/>
<organism evidence="19 20">
    <name type="scientific">Luteimonas salinisoli</name>
    <dbReference type="NCBI Taxonomy" id="2752307"/>
    <lineage>
        <taxon>Bacteria</taxon>
        <taxon>Pseudomonadati</taxon>
        <taxon>Pseudomonadota</taxon>
        <taxon>Gammaproteobacteria</taxon>
        <taxon>Lysobacterales</taxon>
        <taxon>Lysobacteraceae</taxon>
        <taxon>Luteimonas</taxon>
    </lineage>
</organism>
<dbReference type="RefSeq" id="WP_180680058.1">
    <property type="nucleotide sequence ID" value="NZ_JACCKA010000091.1"/>
</dbReference>
<proteinExistence type="inferred from homology"/>
<keyword evidence="9 13" id="KW-0560">Oxidoreductase</keyword>
<evidence type="ECO:0000256" key="13">
    <source>
        <dbReference type="PIRNR" id="PIRNR036497"/>
    </source>
</evidence>
<comment type="pathway">
    <text evidence="2">Amino-acid biosynthesis; L-threonine biosynthesis; L-threonine from L-aspartate: step 3/5.</text>
</comment>